<name>A0ACB9DLH0_ARCLA</name>
<gene>
    <name evidence="1" type="ORF">L6452_09531</name>
</gene>
<comment type="caution">
    <text evidence="1">The sequence shown here is derived from an EMBL/GenBank/DDBJ whole genome shotgun (WGS) entry which is preliminary data.</text>
</comment>
<proteinExistence type="predicted"/>
<accession>A0ACB9DLH0</accession>
<reference evidence="1 2" key="2">
    <citation type="journal article" date="2022" name="Mol. Ecol. Resour.">
        <title>The genomes of chicory, endive, great burdock and yacon provide insights into Asteraceae paleo-polyploidization history and plant inulin production.</title>
        <authorList>
            <person name="Fan W."/>
            <person name="Wang S."/>
            <person name="Wang H."/>
            <person name="Wang A."/>
            <person name="Jiang F."/>
            <person name="Liu H."/>
            <person name="Zhao H."/>
            <person name="Xu D."/>
            <person name="Zhang Y."/>
        </authorList>
    </citation>
    <scope>NUCLEOTIDE SEQUENCE [LARGE SCALE GENOMIC DNA]</scope>
    <source>
        <strain evidence="2">cv. Niubang</strain>
    </source>
</reference>
<organism evidence="1 2">
    <name type="scientific">Arctium lappa</name>
    <name type="common">Greater burdock</name>
    <name type="synonym">Lappa major</name>
    <dbReference type="NCBI Taxonomy" id="4217"/>
    <lineage>
        <taxon>Eukaryota</taxon>
        <taxon>Viridiplantae</taxon>
        <taxon>Streptophyta</taxon>
        <taxon>Embryophyta</taxon>
        <taxon>Tracheophyta</taxon>
        <taxon>Spermatophyta</taxon>
        <taxon>Magnoliopsida</taxon>
        <taxon>eudicotyledons</taxon>
        <taxon>Gunneridae</taxon>
        <taxon>Pentapetalae</taxon>
        <taxon>asterids</taxon>
        <taxon>campanulids</taxon>
        <taxon>Asterales</taxon>
        <taxon>Asteraceae</taxon>
        <taxon>Carduoideae</taxon>
        <taxon>Cardueae</taxon>
        <taxon>Arctiinae</taxon>
        <taxon>Arctium</taxon>
    </lineage>
</organism>
<reference evidence="2" key="1">
    <citation type="journal article" date="2022" name="Mol. Ecol. Resour.">
        <title>The genomes of chicory, endive, great burdock and yacon provide insights into Asteraceae palaeo-polyploidization history and plant inulin production.</title>
        <authorList>
            <person name="Fan W."/>
            <person name="Wang S."/>
            <person name="Wang H."/>
            <person name="Wang A."/>
            <person name="Jiang F."/>
            <person name="Liu H."/>
            <person name="Zhao H."/>
            <person name="Xu D."/>
            <person name="Zhang Y."/>
        </authorList>
    </citation>
    <scope>NUCLEOTIDE SEQUENCE [LARGE SCALE GENOMIC DNA]</scope>
    <source>
        <strain evidence="2">cv. Niubang</strain>
    </source>
</reference>
<keyword evidence="2" id="KW-1185">Reference proteome</keyword>
<dbReference type="EMBL" id="CM042049">
    <property type="protein sequence ID" value="KAI3747086.1"/>
    <property type="molecule type" value="Genomic_DNA"/>
</dbReference>
<evidence type="ECO:0000313" key="1">
    <source>
        <dbReference type="EMBL" id="KAI3747086.1"/>
    </source>
</evidence>
<evidence type="ECO:0000313" key="2">
    <source>
        <dbReference type="Proteomes" id="UP001055879"/>
    </source>
</evidence>
<dbReference type="Proteomes" id="UP001055879">
    <property type="component" value="Linkage Group LG03"/>
</dbReference>
<protein>
    <submittedName>
        <fullName evidence="1">Uncharacterized protein</fullName>
    </submittedName>
</protein>
<sequence>MNPDNYQLAVQECSELVQQGIIEPTISPWACEAFYVNKRSKQVRGKLRLVINYQPLNHFLADDKFPLPQKRSLFQSLANSKAFQKAMVKIFEPILQNALVYIDDILLFSPDEDSHISLLFKFHSIIQQYGIMLSEKKMEIGVPSINFLGMKIFDWKYQPLSHIAQELHRFPDVLSSQKEVQQFPGLVNYMADFLSKLSHHTVHLFPMLKKGPSLWAERQTIDVRAIKEQADKMPPLKIPTTTDKRILQTYASDEYCDEYWGAVLLAQDDKGVRTIYGYKSGTLKASEQHYHSTFKEIVAVKRGIEKFQFHFIGHCFQIEMDMSSFPLIIQFKRKMLPEAQLLRWANWFSQWKFTVKHIKGSENILADFLSRPKHYKYSGPERVPQHMVIPLVFAMDKDNYSSSTPQEASRTTTQYLPEEVTEVIADVTLSQRLPKEALCFFCRSFQINHTRRLLEIRNDLASANNIVPHNILTQVIEGVEIWPDIHPDVALWKETLNQWFNTHLAKSIDSSEDDFDISDNEDDYVFLNDESYDPYEDDPSHPDSRWK</sequence>